<protein>
    <submittedName>
        <fullName evidence="1">Uncharacterized protein</fullName>
    </submittedName>
</protein>
<keyword evidence="2" id="KW-1185">Reference proteome</keyword>
<evidence type="ECO:0000313" key="1">
    <source>
        <dbReference type="EMBL" id="KAJ1123342.1"/>
    </source>
</evidence>
<proteinExistence type="predicted"/>
<dbReference type="Proteomes" id="UP001066276">
    <property type="component" value="Chromosome 7"/>
</dbReference>
<accession>A0AAV7P509</accession>
<reference evidence="1" key="1">
    <citation type="journal article" date="2022" name="bioRxiv">
        <title>Sequencing and chromosome-scale assembly of the giantPleurodeles waltlgenome.</title>
        <authorList>
            <person name="Brown T."/>
            <person name="Elewa A."/>
            <person name="Iarovenko S."/>
            <person name="Subramanian E."/>
            <person name="Araus A.J."/>
            <person name="Petzold A."/>
            <person name="Susuki M."/>
            <person name="Suzuki K.-i.T."/>
            <person name="Hayashi T."/>
            <person name="Toyoda A."/>
            <person name="Oliveira C."/>
            <person name="Osipova E."/>
            <person name="Leigh N.D."/>
            <person name="Simon A."/>
            <person name="Yun M.H."/>
        </authorList>
    </citation>
    <scope>NUCLEOTIDE SEQUENCE</scope>
    <source>
        <strain evidence="1">20211129_DDA</strain>
        <tissue evidence="1">Liver</tissue>
    </source>
</reference>
<dbReference type="AlphaFoldDB" id="A0AAV7P509"/>
<organism evidence="1 2">
    <name type="scientific">Pleurodeles waltl</name>
    <name type="common">Iberian ribbed newt</name>
    <dbReference type="NCBI Taxonomy" id="8319"/>
    <lineage>
        <taxon>Eukaryota</taxon>
        <taxon>Metazoa</taxon>
        <taxon>Chordata</taxon>
        <taxon>Craniata</taxon>
        <taxon>Vertebrata</taxon>
        <taxon>Euteleostomi</taxon>
        <taxon>Amphibia</taxon>
        <taxon>Batrachia</taxon>
        <taxon>Caudata</taxon>
        <taxon>Salamandroidea</taxon>
        <taxon>Salamandridae</taxon>
        <taxon>Pleurodelinae</taxon>
        <taxon>Pleurodeles</taxon>
    </lineage>
</organism>
<gene>
    <name evidence="1" type="ORF">NDU88_001813</name>
</gene>
<name>A0AAV7P509_PLEWA</name>
<sequence length="87" mass="9278">MLKTGAARARPLKLVTKGALKMHTSNNAFTAVLQITMVCADHACQASLRARHNEGVVAPSSGQNGKLQESLVDSCQPTTYRGVLNNK</sequence>
<dbReference type="EMBL" id="JANPWB010000011">
    <property type="protein sequence ID" value="KAJ1123342.1"/>
    <property type="molecule type" value="Genomic_DNA"/>
</dbReference>
<evidence type="ECO:0000313" key="2">
    <source>
        <dbReference type="Proteomes" id="UP001066276"/>
    </source>
</evidence>
<comment type="caution">
    <text evidence="1">The sequence shown here is derived from an EMBL/GenBank/DDBJ whole genome shotgun (WGS) entry which is preliminary data.</text>
</comment>